<evidence type="ECO:0000256" key="3">
    <source>
        <dbReference type="ARBA" id="ARBA00022748"/>
    </source>
</evidence>
<keyword evidence="8" id="KW-1185">Reference proteome</keyword>
<dbReference type="SUPFAM" id="SSF52833">
    <property type="entry name" value="Thioredoxin-like"/>
    <property type="match status" value="1"/>
</dbReference>
<accession>A0ABW4NHF4</accession>
<dbReference type="InterPro" id="IPR013766">
    <property type="entry name" value="Thioredoxin_domain"/>
</dbReference>
<dbReference type="InterPro" id="IPR013740">
    <property type="entry name" value="Redoxin"/>
</dbReference>
<protein>
    <submittedName>
        <fullName evidence="7">DsbE family thiol:disulfide interchange protein</fullName>
    </submittedName>
</protein>
<dbReference type="Gene3D" id="3.40.30.10">
    <property type="entry name" value="Glutaredoxin"/>
    <property type="match status" value="1"/>
</dbReference>
<organism evidence="7 8">
    <name type="scientific">Sphingomonas floccifaciens</name>
    <dbReference type="NCBI Taxonomy" id="1844115"/>
    <lineage>
        <taxon>Bacteria</taxon>
        <taxon>Pseudomonadati</taxon>
        <taxon>Pseudomonadota</taxon>
        <taxon>Alphaproteobacteria</taxon>
        <taxon>Sphingomonadales</taxon>
        <taxon>Sphingomonadaceae</taxon>
        <taxon>Sphingomonas</taxon>
    </lineage>
</organism>
<comment type="similarity">
    <text evidence="2">Belongs to the thioredoxin family. DsbE subfamily.</text>
</comment>
<dbReference type="RefSeq" id="WP_380941354.1">
    <property type="nucleotide sequence ID" value="NZ_JBHUFC010000006.1"/>
</dbReference>
<dbReference type="PANTHER" id="PTHR42852:SF6">
    <property type="entry name" value="THIOL:DISULFIDE INTERCHANGE PROTEIN DSBE"/>
    <property type="match status" value="1"/>
</dbReference>
<comment type="caution">
    <text evidence="7">The sequence shown here is derived from an EMBL/GenBank/DDBJ whole genome shotgun (WGS) entry which is preliminary data.</text>
</comment>
<evidence type="ECO:0000313" key="7">
    <source>
        <dbReference type="EMBL" id="MFD1788984.1"/>
    </source>
</evidence>
<evidence type="ECO:0000259" key="6">
    <source>
        <dbReference type="PROSITE" id="PS51352"/>
    </source>
</evidence>
<feature type="domain" description="Thioredoxin" evidence="6">
    <location>
        <begin position="35"/>
        <end position="173"/>
    </location>
</feature>
<keyword evidence="3" id="KW-0201">Cytochrome c-type biogenesis</keyword>
<dbReference type="EMBL" id="JBHUFC010000006">
    <property type="protein sequence ID" value="MFD1788984.1"/>
    <property type="molecule type" value="Genomic_DNA"/>
</dbReference>
<dbReference type="PROSITE" id="PS51352">
    <property type="entry name" value="THIOREDOXIN_2"/>
    <property type="match status" value="1"/>
</dbReference>
<evidence type="ECO:0000256" key="1">
    <source>
        <dbReference type="ARBA" id="ARBA00004196"/>
    </source>
</evidence>
<dbReference type="Pfam" id="PF08534">
    <property type="entry name" value="Redoxin"/>
    <property type="match status" value="1"/>
</dbReference>
<dbReference type="InterPro" id="IPR036249">
    <property type="entry name" value="Thioredoxin-like_sf"/>
</dbReference>
<reference evidence="8" key="1">
    <citation type="journal article" date="2019" name="Int. J. Syst. Evol. Microbiol.">
        <title>The Global Catalogue of Microorganisms (GCM) 10K type strain sequencing project: providing services to taxonomists for standard genome sequencing and annotation.</title>
        <authorList>
            <consortium name="The Broad Institute Genomics Platform"/>
            <consortium name="The Broad Institute Genome Sequencing Center for Infectious Disease"/>
            <person name="Wu L."/>
            <person name="Ma J."/>
        </authorList>
    </citation>
    <scope>NUCLEOTIDE SEQUENCE [LARGE SCALE GENOMIC DNA]</scope>
    <source>
        <strain evidence="8">Q85</strain>
    </source>
</reference>
<dbReference type="CDD" id="cd03010">
    <property type="entry name" value="TlpA_like_DsbE"/>
    <property type="match status" value="1"/>
</dbReference>
<proteinExistence type="inferred from homology"/>
<name>A0ABW4NHF4_9SPHN</name>
<keyword evidence="4" id="KW-1015">Disulfide bond</keyword>
<evidence type="ECO:0000256" key="2">
    <source>
        <dbReference type="ARBA" id="ARBA00007758"/>
    </source>
</evidence>
<comment type="subcellular location">
    <subcellularLocation>
        <location evidence="1">Cell envelope</location>
    </subcellularLocation>
</comment>
<gene>
    <name evidence="7" type="ORF">ACFSC3_15570</name>
</gene>
<dbReference type="PANTHER" id="PTHR42852">
    <property type="entry name" value="THIOL:DISULFIDE INTERCHANGE PROTEIN DSBE"/>
    <property type="match status" value="1"/>
</dbReference>
<dbReference type="InterPro" id="IPR050553">
    <property type="entry name" value="Thioredoxin_ResA/DsbE_sf"/>
</dbReference>
<sequence length="175" mass="19079">MKRWLIWVPFIVFAGLLWLVASEMLSPAERVVRSQLVDKPVPAFALDGIVPDKPGVASADFGKGEPRLLNVFASWCVPCIAEAPQLMALKRAGVRIDAIAIRDRPDAVRRFLARNGDPYATIGDDRTSRVQLALGSSGVPETFLIDGRGRIVRQHIGDIRADEVADLIAAVKAAR</sequence>
<evidence type="ECO:0000256" key="5">
    <source>
        <dbReference type="ARBA" id="ARBA00023284"/>
    </source>
</evidence>
<dbReference type="Proteomes" id="UP001597283">
    <property type="component" value="Unassembled WGS sequence"/>
</dbReference>
<dbReference type="InterPro" id="IPR004799">
    <property type="entry name" value="Periplasmic_diS_OxRdtase_DsbE"/>
</dbReference>
<evidence type="ECO:0000256" key="4">
    <source>
        <dbReference type="ARBA" id="ARBA00023157"/>
    </source>
</evidence>
<keyword evidence="5" id="KW-0676">Redox-active center</keyword>
<evidence type="ECO:0000313" key="8">
    <source>
        <dbReference type="Proteomes" id="UP001597283"/>
    </source>
</evidence>